<dbReference type="EMBL" id="LT853692">
    <property type="protein sequence ID" value="SMQ46167.1"/>
    <property type="molecule type" value="Genomic_DNA"/>
</dbReference>
<keyword evidence="3" id="KW-0862">Zinc</keyword>
<dbReference type="InterPro" id="IPR046341">
    <property type="entry name" value="SET_dom_sf"/>
</dbReference>
<keyword evidence="2" id="KW-0479">Metal-binding</keyword>
<dbReference type="CDD" id="cd15485">
    <property type="entry name" value="ZIP_Cat8"/>
    <property type="match status" value="1"/>
</dbReference>
<evidence type="ECO:0000256" key="5">
    <source>
        <dbReference type="ARBA" id="ARBA00023125"/>
    </source>
</evidence>
<dbReference type="Gene3D" id="4.10.240.10">
    <property type="entry name" value="Zn(2)-C6 fungal-type DNA-binding domain"/>
    <property type="match status" value="1"/>
</dbReference>
<dbReference type="GO" id="GO:0003677">
    <property type="term" value="F:DNA binding"/>
    <property type="evidence" value="ECO:0007669"/>
    <property type="project" value="UniProtKB-KW"/>
</dbReference>
<dbReference type="CDD" id="cd10527">
    <property type="entry name" value="SET_LSMT"/>
    <property type="match status" value="1"/>
</dbReference>
<dbReference type="STRING" id="1276538.A0A1X7RGN3"/>
<dbReference type="GO" id="GO:0006351">
    <property type="term" value="P:DNA-templated transcription"/>
    <property type="evidence" value="ECO:0007669"/>
    <property type="project" value="InterPro"/>
</dbReference>
<feature type="domain" description="Zn(2)-C6 fungal-type" evidence="10">
    <location>
        <begin position="616"/>
        <end position="646"/>
    </location>
</feature>
<protein>
    <recommendedName>
        <fullName evidence="10">Zn(2)-C6 fungal-type domain-containing protein</fullName>
    </recommendedName>
</protein>
<feature type="region of interest" description="Disordered" evidence="9">
    <location>
        <begin position="1249"/>
        <end position="1268"/>
    </location>
</feature>
<dbReference type="SMART" id="SM00906">
    <property type="entry name" value="Fungal_trans"/>
    <property type="match status" value="1"/>
</dbReference>
<feature type="compositionally biased region" description="Low complexity" evidence="9">
    <location>
        <begin position="1308"/>
        <end position="1318"/>
    </location>
</feature>
<dbReference type="CDD" id="cd12148">
    <property type="entry name" value="fungal_TF_MHR"/>
    <property type="match status" value="1"/>
</dbReference>
<dbReference type="PROSITE" id="PS50048">
    <property type="entry name" value="ZN2_CY6_FUNGAL_2"/>
    <property type="match status" value="1"/>
</dbReference>
<dbReference type="GO" id="GO:0008270">
    <property type="term" value="F:zinc ion binding"/>
    <property type="evidence" value="ECO:0007669"/>
    <property type="project" value="InterPro"/>
</dbReference>
<proteinExistence type="predicted"/>
<dbReference type="SUPFAM" id="SSF82199">
    <property type="entry name" value="SET domain"/>
    <property type="match status" value="1"/>
</dbReference>
<dbReference type="CDD" id="cd00067">
    <property type="entry name" value="GAL4"/>
    <property type="match status" value="1"/>
</dbReference>
<dbReference type="SUPFAM" id="SSF57701">
    <property type="entry name" value="Zn2/Cys6 DNA-binding domain"/>
    <property type="match status" value="1"/>
</dbReference>
<dbReference type="GO" id="GO:0005634">
    <property type="term" value="C:nucleus"/>
    <property type="evidence" value="ECO:0007669"/>
    <property type="project" value="UniProtKB-SubCell"/>
</dbReference>
<evidence type="ECO:0000256" key="9">
    <source>
        <dbReference type="SAM" id="MobiDB-lite"/>
    </source>
</evidence>
<dbReference type="PROSITE" id="PS00463">
    <property type="entry name" value="ZN2_CY6_FUNGAL_1"/>
    <property type="match status" value="1"/>
</dbReference>
<dbReference type="InterPro" id="IPR007219">
    <property type="entry name" value="XnlR_reg_dom"/>
</dbReference>
<feature type="compositionally biased region" description="Low complexity" evidence="9">
    <location>
        <begin position="1228"/>
        <end position="1239"/>
    </location>
</feature>
<evidence type="ECO:0000256" key="4">
    <source>
        <dbReference type="ARBA" id="ARBA00023015"/>
    </source>
</evidence>
<comment type="subcellular location">
    <subcellularLocation>
        <location evidence="1">Nucleus</location>
    </subcellularLocation>
</comment>
<dbReference type="InterPro" id="IPR036864">
    <property type="entry name" value="Zn2-C6_fun-type_DNA-bd_sf"/>
</dbReference>
<reference evidence="11 12" key="1">
    <citation type="submission" date="2016-06" db="EMBL/GenBank/DDBJ databases">
        <authorList>
            <person name="Kjaerup R.B."/>
            <person name="Dalgaard T.S."/>
            <person name="Juul-Madsen H.R."/>
        </authorList>
    </citation>
    <scope>NUCLEOTIDE SEQUENCE [LARGE SCALE GENOMIC DNA]</scope>
</reference>
<feature type="region of interest" description="Disordered" evidence="9">
    <location>
        <begin position="1297"/>
        <end position="1367"/>
    </location>
</feature>
<evidence type="ECO:0000256" key="2">
    <source>
        <dbReference type="ARBA" id="ARBA00022723"/>
    </source>
</evidence>
<dbReference type="InterPro" id="IPR001138">
    <property type="entry name" value="Zn2Cys6_DnaBD"/>
</dbReference>
<name>A0A1X7RGN3_ZYMT9</name>
<evidence type="ECO:0000256" key="7">
    <source>
        <dbReference type="ARBA" id="ARBA00023242"/>
    </source>
</evidence>
<dbReference type="SMART" id="SM00066">
    <property type="entry name" value="GAL4"/>
    <property type="match status" value="1"/>
</dbReference>
<feature type="region of interest" description="Disordered" evidence="9">
    <location>
        <begin position="1206"/>
        <end position="1242"/>
    </location>
</feature>
<keyword evidence="4" id="KW-0805">Transcription regulation</keyword>
<sequence length="1492" mass="163983">MLIRRGKEEGWLNWSLEATHQWARSSGIKFTNATPAIVPGRGIGLLADHDLSSPPSSQMPLEVLAIAEDLVLSLETIKQHALFDRDFREVLESLGQFGATPRGAILTFLLFNATISCPHLSEKVGVHSAFTDYVKTLPCEHLPTFWTPDELSLLAGTTLAPAISAKLKSLRREYDLLCSSTGTRWYKIVQQHISFDDWLQVDAFFRSRALDFHGSCMIPGMDLASHAAGEDTNTFYDRQDGNYILWLMKGKEVKKGQEITISYGDEKGACECVMLFSYGFIDQDMESAETLFLSLAIPDEDPSKISKIKFADCAPGFKIIDTSDQPAVGSETHESRSGDIDWTGDFIWLLCVGHEDGFQLRLARTVDGAEEVEATFQGETLSDARDLRRKLSQSSLWDVYRLRAVVILQQRVYDQLQVLYGTQEGIESLPRGDTTNIGELQYELATKLRRLEFGLLETAYEDFERQKLELAESAVVKDYLAADLSSNGPQLQLYRLRLTNDISRELIALLRKSDRVRGAECGVSVLPVFPQILGVWLFLQIYAKVLDRSALSQSAYLQYAAECDDRRGPAKGLEPERTPPSYRSQDICSHPANMPGILPMKVIKVGTNAQSRIAQACDRCRSKKIRCDGIRPCCSQCSNVGFECKTSDKLSRRAFPRGYTESLEERVRVLETEVRELKDLLDEKDEKIDMLSRISPNSAHSIQITSSRRQSTPSEKSAVRATESPPKDDVFNVQQSPYLLDDAGADSYFTGTSSGRTFIEAFKSRVQEDGRSASEINTGALLAGVPKTPESTNAASNPVTFKAPPRLVSDQLINIFFQEWAPLYPVLHRPTFLTLYGRYVADCDAVTDRSELAQLNLVFGIAALSSGSRASGDLESFETQWKAALDSIITDSSMSTLQALILAQIFCVQQGDLTRLLTYKGLSFSLSARLGLHQSQKRFALGTLTCETRKKVFWTLYTVDCFTAVVLGLPRQLKDDDISCEFPVDADDEYVTDRGFQPTLPGESTKLSSALALFRASQILSKVLEEVYPAKTSYELSFRKLSELSDELDAWSTALPPHLRLQFTQDKPSTGTISSRSPLLSLTYHYIRALIHRPAICASLGSRSSSSMIALGNSCKHMIQIVQLLDERCLSFTFCLNRDETLVLAGFGLLFQGLGLDAGSKMLKDNNKMISSAVQVLNKTEAPCVAEFERVATFFIGVPTQTAPLPPPAVKPKAKIPALSRHNSDGGSTTQSTSLPSSTRKQLKAIASRFTATATSKPGKLDAPDGGRRATAHTICLHPSNVLTQSQPALLPAIARSEPARSPANMYSRPTSTAAPRPSASPPQLKPKPRSLPQAVSNLDYLSFGNEPDAASEPVKSQNVQPIKTEPAPTDWEKLLGSLDNGQTNIFDACYGGPPVDALDTPPMSLPNTIPLATLVDNSIAWNADLWALCPTETNTSASSGPSSGTGQAASVLSFSTDEGLSSSEDFAADWTNASSHNDGFMIMPNGDDFWQ</sequence>
<dbReference type="Proteomes" id="UP000215127">
    <property type="component" value="Chromosome 1"/>
</dbReference>
<evidence type="ECO:0000256" key="8">
    <source>
        <dbReference type="SAM" id="Coils"/>
    </source>
</evidence>
<accession>A0A1X7RGN3</accession>
<feature type="coiled-coil region" evidence="8">
    <location>
        <begin position="660"/>
        <end position="694"/>
    </location>
</feature>
<keyword evidence="5" id="KW-0238">DNA-binding</keyword>
<feature type="region of interest" description="Disordered" evidence="9">
    <location>
        <begin position="694"/>
        <end position="732"/>
    </location>
</feature>
<evidence type="ECO:0000256" key="3">
    <source>
        <dbReference type="ARBA" id="ARBA00022833"/>
    </source>
</evidence>
<evidence type="ECO:0000313" key="11">
    <source>
        <dbReference type="EMBL" id="SMQ46167.1"/>
    </source>
</evidence>
<gene>
    <name evidence="11" type="ORF">ZT3D7_G1312</name>
</gene>
<keyword evidence="12" id="KW-1185">Reference proteome</keyword>
<dbReference type="Gene3D" id="3.90.1410.10">
    <property type="entry name" value="set domain protein methyltransferase, domain 1"/>
    <property type="match status" value="1"/>
</dbReference>
<dbReference type="GO" id="GO:0000981">
    <property type="term" value="F:DNA-binding transcription factor activity, RNA polymerase II-specific"/>
    <property type="evidence" value="ECO:0007669"/>
    <property type="project" value="InterPro"/>
</dbReference>
<feature type="compositionally biased region" description="Basic and acidic residues" evidence="9">
    <location>
        <begin position="1259"/>
        <end position="1268"/>
    </location>
</feature>
<dbReference type="FunFam" id="4.10.240.10:FF:000007">
    <property type="entry name" value="C6 transcription factor FacB"/>
    <property type="match status" value="1"/>
</dbReference>
<organism evidence="11 12">
    <name type="scientific">Zymoseptoria tritici (strain ST99CH_3D7)</name>
    <dbReference type="NCBI Taxonomy" id="1276538"/>
    <lineage>
        <taxon>Eukaryota</taxon>
        <taxon>Fungi</taxon>
        <taxon>Dikarya</taxon>
        <taxon>Ascomycota</taxon>
        <taxon>Pezizomycotina</taxon>
        <taxon>Dothideomycetes</taxon>
        <taxon>Dothideomycetidae</taxon>
        <taxon>Mycosphaerellales</taxon>
        <taxon>Mycosphaerellaceae</taxon>
        <taxon>Zymoseptoria</taxon>
    </lineage>
</organism>
<dbReference type="PANTHER" id="PTHR46910:SF12">
    <property type="entry name" value="REGULATORY PROTEIN CAT8"/>
    <property type="match status" value="1"/>
</dbReference>
<keyword evidence="8" id="KW-0175">Coiled coil</keyword>
<evidence type="ECO:0000256" key="6">
    <source>
        <dbReference type="ARBA" id="ARBA00023163"/>
    </source>
</evidence>
<dbReference type="Pfam" id="PF00172">
    <property type="entry name" value="Zn_clus"/>
    <property type="match status" value="1"/>
</dbReference>
<dbReference type="InterPro" id="IPR050987">
    <property type="entry name" value="AtrR-like"/>
</dbReference>
<evidence type="ECO:0000313" key="12">
    <source>
        <dbReference type="Proteomes" id="UP000215127"/>
    </source>
</evidence>
<evidence type="ECO:0000256" key="1">
    <source>
        <dbReference type="ARBA" id="ARBA00004123"/>
    </source>
</evidence>
<dbReference type="Pfam" id="PF04082">
    <property type="entry name" value="Fungal_trans"/>
    <property type="match status" value="1"/>
</dbReference>
<keyword evidence="7" id="KW-0539">Nucleus</keyword>
<feature type="compositionally biased region" description="Polar residues" evidence="9">
    <location>
        <begin position="694"/>
        <end position="715"/>
    </location>
</feature>
<dbReference type="PANTHER" id="PTHR46910">
    <property type="entry name" value="TRANSCRIPTION FACTOR PDR1"/>
    <property type="match status" value="1"/>
</dbReference>
<evidence type="ECO:0000259" key="10">
    <source>
        <dbReference type="PROSITE" id="PS50048"/>
    </source>
</evidence>
<keyword evidence="6" id="KW-0804">Transcription</keyword>